<name>A0A0S4NCA8_9BACT</name>
<protein>
    <submittedName>
        <fullName evidence="15">Zn-dependent protease (Includes SpoIVFB)</fullName>
    </submittedName>
</protein>
<keyword evidence="5 15" id="KW-0645">Protease</keyword>
<keyword evidence="9" id="KW-0862">Zinc</keyword>
<dbReference type="InterPro" id="IPR008915">
    <property type="entry name" value="Peptidase_M50"/>
</dbReference>
<dbReference type="GO" id="GO:0046872">
    <property type="term" value="F:metal ion binding"/>
    <property type="evidence" value="ECO:0007669"/>
    <property type="project" value="UniProtKB-KW"/>
</dbReference>
<feature type="transmembrane region" description="Helical" evidence="13">
    <location>
        <begin position="88"/>
        <end position="114"/>
    </location>
</feature>
<evidence type="ECO:0000256" key="3">
    <source>
        <dbReference type="ARBA" id="ARBA00007931"/>
    </source>
</evidence>
<keyword evidence="7" id="KW-0479">Metal-binding</keyword>
<evidence type="ECO:0000256" key="9">
    <source>
        <dbReference type="ARBA" id="ARBA00022833"/>
    </source>
</evidence>
<dbReference type="EMBL" id="FAOO01000027">
    <property type="protein sequence ID" value="CUU08988.1"/>
    <property type="molecule type" value="Genomic_DNA"/>
</dbReference>
<keyword evidence="10 13" id="KW-1133">Transmembrane helix</keyword>
<sequence>METLYIIPILLFSVVVHEVMHGYIALKCGDPTAKYMGRLTLNPIPHIDLFGSILVPLFSILVAGRVFIAWAKPVPVNPLNFRNYKRDSILVSAVGPISNLFLAFCCALFVIILLNLSDFFNSFNSDLIKFAHEFLVKMFYSGIYLNIVLGVFNLIPVPPLDGSHVLASILPDRLGESYRQIGFFGIFIVIFLMRVPAFSTIFFSIVRAIATPFEFLIQVLT</sequence>
<evidence type="ECO:0000256" key="13">
    <source>
        <dbReference type="SAM" id="Phobius"/>
    </source>
</evidence>
<feature type="transmembrane region" description="Helical" evidence="13">
    <location>
        <begin position="47"/>
        <end position="68"/>
    </location>
</feature>
<keyword evidence="12 13" id="KW-0472">Membrane</keyword>
<evidence type="ECO:0000256" key="12">
    <source>
        <dbReference type="ARBA" id="ARBA00023136"/>
    </source>
</evidence>
<evidence type="ECO:0000313" key="15">
    <source>
        <dbReference type="EMBL" id="CUU08988.1"/>
    </source>
</evidence>
<gene>
    <name evidence="15" type="ORF">JGI1_02229</name>
</gene>
<keyword evidence="4" id="KW-1003">Cell membrane</keyword>
<feature type="transmembrane region" description="Helical" evidence="13">
    <location>
        <begin position="181"/>
        <end position="206"/>
    </location>
</feature>
<comment type="cofactor">
    <cofactor evidence="1">
        <name>Zn(2+)</name>
        <dbReference type="ChEBI" id="CHEBI:29105"/>
    </cofactor>
</comment>
<evidence type="ECO:0000256" key="11">
    <source>
        <dbReference type="ARBA" id="ARBA00023049"/>
    </source>
</evidence>
<dbReference type="PANTHER" id="PTHR35864">
    <property type="entry name" value="ZINC METALLOPROTEASE MJ0611-RELATED"/>
    <property type="match status" value="1"/>
</dbReference>
<dbReference type="GO" id="GO:0006508">
    <property type="term" value="P:proteolysis"/>
    <property type="evidence" value="ECO:0007669"/>
    <property type="project" value="UniProtKB-KW"/>
</dbReference>
<dbReference type="GO" id="GO:0005886">
    <property type="term" value="C:plasma membrane"/>
    <property type="evidence" value="ECO:0007669"/>
    <property type="project" value="UniProtKB-SubCell"/>
</dbReference>
<dbReference type="Pfam" id="PF02163">
    <property type="entry name" value="Peptidase_M50"/>
    <property type="match status" value="1"/>
</dbReference>
<comment type="similarity">
    <text evidence="3">Belongs to the peptidase M50B family.</text>
</comment>
<dbReference type="InterPro" id="IPR044537">
    <property type="entry name" value="Rip2-like"/>
</dbReference>
<keyword evidence="8" id="KW-0378">Hydrolase</keyword>
<evidence type="ECO:0000256" key="1">
    <source>
        <dbReference type="ARBA" id="ARBA00001947"/>
    </source>
</evidence>
<keyword evidence="6 13" id="KW-0812">Transmembrane</keyword>
<keyword evidence="11" id="KW-0482">Metalloprotease</keyword>
<evidence type="ECO:0000256" key="8">
    <source>
        <dbReference type="ARBA" id="ARBA00022801"/>
    </source>
</evidence>
<dbReference type="InterPro" id="IPR052348">
    <property type="entry name" value="Metallopeptidase_M50B"/>
</dbReference>
<feature type="transmembrane region" description="Helical" evidence="13">
    <location>
        <begin position="6"/>
        <end position="26"/>
    </location>
</feature>
<evidence type="ECO:0000256" key="4">
    <source>
        <dbReference type="ARBA" id="ARBA00022475"/>
    </source>
</evidence>
<dbReference type="CDD" id="cd06158">
    <property type="entry name" value="S2P-M50_like_1"/>
    <property type="match status" value="1"/>
</dbReference>
<feature type="transmembrane region" description="Helical" evidence="13">
    <location>
        <begin position="134"/>
        <end position="155"/>
    </location>
</feature>
<evidence type="ECO:0000256" key="7">
    <source>
        <dbReference type="ARBA" id="ARBA00022723"/>
    </source>
</evidence>
<evidence type="ECO:0000256" key="2">
    <source>
        <dbReference type="ARBA" id="ARBA00004651"/>
    </source>
</evidence>
<evidence type="ECO:0000313" key="16">
    <source>
        <dbReference type="Proteomes" id="UP000320623"/>
    </source>
</evidence>
<dbReference type="STRING" id="1643428.GCA_001442855_02180"/>
<reference evidence="16" key="1">
    <citation type="submission" date="2015-11" db="EMBL/GenBank/DDBJ databases">
        <authorList>
            <person name="Varghese N."/>
        </authorList>
    </citation>
    <scope>NUCLEOTIDE SEQUENCE [LARGE SCALE GENOMIC DNA]</scope>
</reference>
<organism evidence="15 16">
    <name type="scientific">Candidatus Thermokryptus mobilis</name>
    <dbReference type="NCBI Taxonomy" id="1643428"/>
    <lineage>
        <taxon>Bacteria</taxon>
        <taxon>Pseudomonadati</taxon>
        <taxon>Candidatus Kryptoniota</taxon>
        <taxon>Candidatus Thermokryptus</taxon>
    </lineage>
</organism>
<feature type="domain" description="Peptidase M50" evidence="14">
    <location>
        <begin position="6"/>
        <end position="183"/>
    </location>
</feature>
<dbReference type="AlphaFoldDB" id="A0A0S4NCA8"/>
<dbReference type="OrthoDB" id="9800627at2"/>
<dbReference type="RefSeq" id="WP_140945928.1">
    <property type="nucleotide sequence ID" value="NZ_FAOO01000027.1"/>
</dbReference>
<evidence type="ECO:0000259" key="14">
    <source>
        <dbReference type="Pfam" id="PF02163"/>
    </source>
</evidence>
<evidence type="ECO:0000256" key="10">
    <source>
        <dbReference type="ARBA" id="ARBA00022989"/>
    </source>
</evidence>
<dbReference type="PANTHER" id="PTHR35864:SF1">
    <property type="entry name" value="ZINC METALLOPROTEASE YWHC-RELATED"/>
    <property type="match status" value="1"/>
</dbReference>
<comment type="subcellular location">
    <subcellularLocation>
        <location evidence="2">Cell membrane</location>
        <topology evidence="2">Multi-pass membrane protein</topology>
    </subcellularLocation>
</comment>
<keyword evidence="16" id="KW-1185">Reference proteome</keyword>
<accession>A0A0S4NCA8</accession>
<evidence type="ECO:0000256" key="5">
    <source>
        <dbReference type="ARBA" id="ARBA00022670"/>
    </source>
</evidence>
<proteinExistence type="inferred from homology"/>
<evidence type="ECO:0000256" key="6">
    <source>
        <dbReference type="ARBA" id="ARBA00022692"/>
    </source>
</evidence>
<dbReference type="GO" id="GO:0008237">
    <property type="term" value="F:metallopeptidase activity"/>
    <property type="evidence" value="ECO:0007669"/>
    <property type="project" value="UniProtKB-KW"/>
</dbReference>
<dbReference type="Proteomes" id="UP000320623">
    <property type="component" value="Unassembled WGS sequence"/>
</dbReference>